<protein>
    <submittedName>
        <fullName evidence="1">Uncharacterized protein</fullName>
    </submittedName>
</protein>
<reference evidence="2" key="2">
    <citation type="submission" date="2014-09" db="EMBL/GenBank/DDBJ databases">
        <authorList>
            <consortium name="NBRP consortium"/>
            <person name="Sawabe T."/>
            <person name="Meirelles P."/>
            <person name="Nakanishi M."/>
            <person name="Sayaka M."/>
            <person name="Hattori M."/>
            <person name="Ohkuma M."/>
        </authorList>
    </citation>
    <scope>NUCLEOTIDE SEQUENCE [LARGE SCALE GENOMIC DNA]</scope>
    <source>
        <strain evidence="2">JCM 19239</strain>
    </source>
</reference>
<gene>
    <name evidence="1" type="ORF">JCM19239_701</name>
</gene>
<proteinExistence type="predicted"/>
<accession>A0ABQ0JKR7</accession>
<reference evidence="2" key="1">
    <citation type="submission" date="2014-09" db="EMBL/GenBank/DDBJ databases">
        <title>Vibrio variabilis JCM 19239. (C206) whole genome shotgun sequence.</title>
        <authorList>
            <person name="Sawabe T."/>
            <person name="Meirelles P."/>
            <person name="Nakanishi M."/>
            <person name="Sayaka M."/>
            <person name="Hattori M."/>
            <person name="Ohkuma M."/>
        </authorList>
    </citation>
    <scope>NUCLEOTIDE SEQUENCE [LARGE SCALE GENOMIC DNA]</scope>
    <source>
        <strain evidence="2">JCM 19239</strain>
    </source>
</reference>
<comment type="caution">
    <text evidence="1">The sequence shown here is derived from an EMBL/GenBank/DDBJ whole genome shotgun (WGS) entry which is preliminary data.</text>
</comment>
<evidence type="ECO:0000313" key="1">
    <source>
        <dbReference type="EMBL" id="GAL29347.1"/>
    </source>
</evidence>
<dbReference type="Proteomes" id="UP000029223">
    <property type="component" value="Unassembled WGS sequence"/>
</dbReference>
<dbReference type="EMBL" id="BBMS01000062">
    <property type="protein sequence ID" value="GAL29347.1"/>
    <property type="molecule type" value="Genomic_DNA"/>
</dbReference>
<keyword evidence="2" id="KW-1185">Reference proteome</keyword>
<evidence type="ECO:0000313" key="2">
    <source>
        <dbReference type="Proteomes" id="UP000029223"/>
    </source>
</evidence>
<name>A0ABQ0JKR7_9VIBR</name>
<organism evidence="1 2">
    <name type="scientific">Vibrio variabilis</name>
    <dbReference type="NCBI Taxonomy" id="990271"/>
    <lineage>
        <taxon>Bacteria</taxon>
        <taxon>Pseudomonadati</taxon>
        <taxon>Pseudomonadota</taxon>
        <taxon>Gammaproteobacteria</taxon>
        <taxon>Vibrionales</taxon>
        <taxon>Vibrionaceae</taxon>
        <taxon>Vibrio</taxon>
    </lineage>
</organism>
<sequence length="37" mass="4202">MGASSGFFFVCNLAIQNKAQPRTLDTKKELIDKLLFR</sequence>